<dbReference type="InterPro" id="IPR051796">
    <property type="entry name" value="ISF_SsuE-like"/>
</dbReference>
<dbReference type="InterPro" id="IPR005025">
    <property type="entry name" value="FMN_Rdtase-like_dom"/>
</dbReference>
<dbReference type="PANTHER" id="PTHR43278:SF4">
    <property type="entry name" value="NAD(P)H-DEPENDENT FMN-CONTAINING OXIDOREDUCTASE YWQN-RELATED"/>
    <property type="match status" value="1"/>
</dbReference>
<organism evidence="4 5">
    <name type="scientific">Desulfosporosinus fructosivorans</name>
    <dbReference type="NCBI Taxonomy" id="2018669"/>
    <lineage>
        <taxon>Bacteria</taxon>
        <taxon>Bacillati</taxon>
        <taxon>Bacillota</taxon>
        <taxon>Clostridia</taxon>
        <taxon>Eubacteriales</taxon>
        <taxon>Desulfitobacteriaceae</taxon>
        <taxon>Desulfosporosinus</taxon>
    </lineage>
</organism>
<dbReference type="AlphaFoldDB" id="A0A4Z0QZH6"/>
<accession>A0A4Z0QZH6</accession>
<keyword evidence="2" id="KW-0288">FMN</keyword>
<evidence type="ECO:0000256" key="2">
    <source>
        <dbReference type="ARBA" id="ARBA00022643"/>
    </source>
</evidence>
<dbReference type="Gene3D" id="3.40.50.360">
    <property type="match status" value="1"/>
</dbReference>
<proteinExistence type="predicted"/>
<evidence type="ECO:0000256" key="1">
    <source>
        <dbReference type="ARBA" id="ARBA00022630"/>
    </source>
</evidence>
<evidence type="ECO:0000313" key="5">
    <source>
        <dbReference type="Proteomes" id="UP000298460"/>
    </source>
</evidence>
<reference evidence="4 5" key="1">
    <citation type="submission" date="2019-03" db="EMBL/GenBank/DDBJ databases">
        <title>Draft Genome Sequence of Desulfosporosinus fructosivorans Strain 63.6F, Isolated from Marine Sediment in the Baltic Sea.</title>
        <authorList>
            <person name="Hausmann B."/>
            <person name="Vandieken V."/>
            <person name="Pjevac P."/>
            <person name="Schreck K."/>
            <person name="Herbold C.W."/>
            <person name="Loy A."/>
        </authorList>
    </citation>
    <scope>NUCLEOTIDE SEQUENCE [LARGE SCALE GENOMIC DNA]</scope>
    <source>
        <strain evidence="4 5">63.6F</strain>
    </source>
</reference>
<feature type="domain" description="NADPH-dependent FMN reductase-like" evidence="3">
    <location>
        <begin position="3"/>
        <end position="134"/>
    </location>
</feature>
<dbReference type="OrthoDB" id="9805976at2"/>
<evidence type="ECO:0000313" key="4">
    <source>
        <dbReference type="EMBL" id="TGE35343.1"/>
    </source>
</evidence>
<gene>
    <name evidence="4" type="ORF">E4K67_25445</name>
</gene>
<dbReference type="SUPFAM" id="SSF52218">
    <property type="entry name" value="Flavoproteins"/>
    <property type="match status" value="1"/>
</dbReference>
<keyword evidence="5" id="KW-1185">Reference proteome</keyword>
<dbReference type="EMBL" id="SPQQ01000015">
    <property type="protein sequence ID" value="TGE35343.1"/>
    <property type="molecule type" value="Genomic_DNA"/>
</dbReference>
<sequence length="273" mass="29800">MKKVLGLVASQRKLANGEILTKEVAATAGEDCQLELLRLADLKLELCRGCYACLKSGGKCPIDDDLYFLVEKIKAADGIILSAPCYALGPAAVTKVLGDRIIALAQIIDDFWGKPCVVITTAGIVGWEGYTSSALNTVARFMGFELKDSHMFMGALPGEGILGDGALFRVREMGLALFGQARQPGKGECPTCWSDIWKFPQAGTAVCPICGQTASLVAGENGVQWVYNDLSNMFKKEQLKHHFQEWLGGKVQEFISRRKELAVVRDRYKGNNF</sequence>
<keyword evidence="1" id="KW-0285">Flavoprotein</keyword>
<dbReference type="RefSeq" id="WP_135551902.1">
    <property type="nucleotide sequence ID" value="NZ_SPQQ01000015.1"/>
</dbReference>
<comment type="caution">
    <text evidence="4">The sequence shown here is derived from an EMBL/GenBank/DDBJ whole genome shotgun (WGS) entry which is preliminary data.</text>
</comment>
<dbReference type="PANTHER" id="PTHR43278">
    <property type="entry name" value="NAD(P)H-DEPENDENT FMN-CONTAINING OXIDOREDUCTASE YWQN-RELATED"/>
    <property type="match status" value="1"/>
</dbReference>
<dbReference type="Pfam" id="PF03358">
    <property type="entry name" value="FMN_red"/>
    <property type="match status" value="1"/>
</dbReference>
<evidence type="ECO:0000259" key="3">
    <source>
        <dbReference type="Pfam" id="PF03358"/>
    </source>
</evidence>
<dbReference type="InterPro" id="IPR029039">
    <property type="entry name" value="Flavoprotein-like_sf"/>
</dbReference>
<name>A0A4Z0QZH6_9FIRM</name>
<protein>
    <submittedName>
        <fullName evidence="4">Flavodoxin family protein</fullName>
    </submittedName>
</protein>
<dbReference type="GO" id="GO:0016491">
    <property type="term" value="F:oxidoreductase activity"/>
    <property type="evidence" value="ECO:0007669"/>
    <property type="project" value="InterPro"/>
</dbReference>
<dbReference type="Proteomes" id="UP000298460">
    <property type="component" value="Unassembled WGS sequence"/>
</dbReference>